<reference evidence="1 2" key="1">
    <citation type="submission" date="2006-02" db="EMBL/GenBank/DDBJ databases">
        <authorList>
            <person name="Moran M.A."/>
            <person name="Kjelleberg S."/>
            <person name="Egan S."/>
            <person name="Saunders N."/>
            <person name="Thomas T."/>
            <person name="Ferriera S."/>
            <person name="Johnson J."/>
            <person name="Kravitz S."/>
            <person name="Halpern A."/>
            <person name="Remington K."/>
            <person name="Beeson K."/>
            <person name="Tran B."/>
            <person name="Rogers Y.-H."/>
            <person name="Friedman R."/>
            <person name="Venter J.C."/>
        </authorList>
    </citation>
    <scope>NUCLEOTIDE SEQUENCE [LARGE SCALE GENOMIC DNA]</scope>
    <source>
        <strain evidence="1 2">D2</strain>
    </source>
</reference>
<protein>
    <submittedName>
        <fullName evidence="1">Uncharacterized protein</fullName>
    </submittedName>
</protein>
<proteinExistence type="predicted"/>
<dbReference type="AlphaFoldDB" id="A4C3N8"/>
<comment type="caution">
    <text evidence="1">The sequence shown here is derived from an EMBL/GenBank/DDBJ whole genome shotgun (WGS) entry which is preliminary data.</text>
</comment>
<evidence type="ECO:0000313" key="2">
    <source>
        <dbReference type="Proteomes" id="UP000006201"/>
    </source>
</evidence>
<gene>
    <name evidence="1" type="ORF">PTD2_01336</name>
</gene>
<organism evidence="1 2">
    <name type="scientific">Pseudoalteromonas tunicata D2</name>
    <dbReference type="NCBI Taxonomy" id="87626"/>
    <lineage>
        <taxon>Bacteria</taxon>
        <taxon>Pseudomonadati</taxon>
        <taxon>Pseudomonadota</taxon>
        <taxon>Gammaproteobacteria</taxon>
        <taxon>Alteromonadales</taxon>
        <taxon>Pseudoalteromonadaceae</taxon>
        <taxon>Pseudoalteromonas</taxon>
    </lineage>
</organism>
<dbReference type="Proteomes" id="UP000006201">
    <property type="component" value="Unassembled WGS sequence"/>
</dbReference>
<name>A4C3N8_9GAMM</name>
<dbReference type="EMBL" id="AAOH01000001">
    <property type="protein sequence ID" value="EAR30170.1"/>
    <property type="molecule type" value="Genomic_DNA"/>
</dbReference>
<sequence length="65" mass="7323">MLKQFDPLNQITESTLGLSAKQNGYIVMSKKSIHLAQLPAINNQLKALIVEGEISLIFRRHGLYQ</sequence>
<dbReference type="HOGENOM" id="CLU_2846595_0_0_6"/>
<keyword evidence="2" id="KW-1185">Reference proteome</keyword>
<evidence type="ECO:0000313" key="1">
    <source>
        <dbReference type="EMBL" id="EAR30170.1"/>
    </source>
</evidence>
<accession>A4C3N8</accession>